<evidence type="ECO:0000313" key="13">
    <source>
        <dbReference type="Ensembl" id="ENSLLEP00000013699.1"/>
    </source>
</evidence>
<evidence type="ECO:0000256" key="12">
    <source>
        <dbReference type="SAM" id="SignalP"/>
    </source>
</evidence>
<evidence type="ECO:0000256" key="11">
    <source>
        <dbReference type="SAM" id="MobiDB-lite"/>
    </source>
</evidence>
<protein>
    <recommendedName>
        <fullName evidence="10">Riboflavin transporter</fullName>
    </recommendedName>
</protein>
<dbReference type="PANTHER" id="PTHR12929:SF4">
    <property type="entry name" value="SOLUTE CARRIER FAMILY 52, RIBOFLAVIN TRANSPORTER, MEMBER 3"/>
    <property type="match status" value="1"/>
</dbReference>
<evidence type="ECO:0000256" key="4">
    <source>
        <dbReference type="ARBA" id="ARBA00022448"/>
    </source>
</evidence>
<name>A0A8C5PC96_9ANUR</name>
<dbReference type="Proteomes" id="UP000694569">
    <property type="component" value="Unplaced"/>
</dbReference>
<feature type="transmembrane region" description="Helical" evidence="10">
    <location>
        <begin position="382"/>
        <end position="409"/>
    </location>
</feature>
<keyword evidence="6 10" id="KW-0812">Transmembrane</keyword>
<evidence type="ECO:0000313" key="14">
    <source>
        <dbReference type="Proteomes" id="UP000694569"/>
    </source>
</evidence>
<feature type="transmembrane region" description="Helical" evidence="10">
    <location>
        <begin position="202"/>
        <end position="222"/>
    </location>
</feature>
<keyword evidence="9" id="KW-0325">Glycoprotein</keyword>
<feature type="transmembrane region" description="Helical" evidence="10">
    <location>
        <begin position="139"/>
        <end position="158"/>
    </location>
</feature>
<proteinExistence type="inferred from homology"/>
<comment type="subcellular location">
    <subcellularLocation>
        <location evidence="2 10">Cell membrane</location>
        <topology evidence="2 10">Multi-pass membrane protein</topology>
    </subcellularLocation>
</comment>
<evidence type="ECO:0000256" key="2">
    <source>
        <dbReference type="ARBA" id="ARBA00004651"/>
    </source>
</evidence>
<feature type="transmembrane region" description="Helical" evidence="10">
    <location>
        <begin position="74"/>
        <end position="93"/>
    </location>
</feature>
<accession>A0A8C5PC96</accession>
<keyword evidence="4 10" id="KW-0813">Transport</keyword>
<dbReference type="InterPro" id="IPR009357">
    <property type="entry name" value="Riboflavin_transptr"/>
</dbReference>
<comment type="similarity">
    <text evidence="3 10">Belongs to the riboflavin transporter family.</text>
</comment>
<evidence type="ECO:0000256" key="9">
    <source>
        <dbReference type="ARBA" id="ARBA00023180"/>
    </source>
</evidence>
<organism evidence="13 14">
    <name type="scientific">Leptobrachium leishanense</name>
    <name type="common">Leishan spiny toad</name>
    <dbReference type="NCBI Taxonomy" id="445787"/>
    <lineage>
        <taxon>Eukaryota</taxon>
        <taxon>Metazoa</taxon>
        <taxon>Chordata</taxon>
        <taxon>Craniata</taxon>
        <taxon>Vertebrata</taxon>
        <taxon>Euteleostomi</taxon>
        <taxon>Amphibia</taxon>
        <taxon>Batrachia</taxon>
        <taxon>Anura</taxon>
        <taxon>Pelobatoidea</taxon>
        <taxon>Megophryidae</taxon>
        <taxon>Leptobrachium</taxon>
    </lineage>
</organism>
<dbReference type="AlphaFoldDB" id="A0A8C5PC96"/>
<dbReference type="GO" id="GO:0005886">
    <property type="term" value="C:plasma membrane"/>
    <property type="evidence" value="ECO:0007669"/>
    <property type="project" value="UniProtKB-SubCell"/>
</dbReference>
<feature type="region of interest" description="Disordered" evidence="11">
    <location>
        <begin position="246"/>
        <end position="274"/>
    </location>
</feature>
<feature type="signal peptide" evidence="12">
    <location>
        <begin position="1"/>
        <end position="16"/>
    </location>
</feature>
<dbReference type="OrthoDB" id="9995836at2759"/>
<feature type="transmembrane region" description="Helical" evidence="10">
    <location>
        <begin position="350"/>
        <end position="370"/>
    </location>
</feature>
<sequence>MAFVLHLLACIFGAGAWVAINGLWVELPLIVNELPEGWYLPSYLTVLIQMANVGPLFVTLMYKFKPGKLNEIYVIYFIIIVGIVASFLLGFFWRETTWVAGQIHSTAFLILTFFLSLVDCTSSVTFLPFMMQLQAQYMTTYFIGEGMSGLIPGLLSLIQGVGMVKCINITQSANGTPNVENSTLGQNEFETQYLPANFSVQVFLFLLSVMMVFCLVAFVFLTKLSKKENLNRSLLQSAVTLNSYSTSENLSEPSDQGHTDTQKQDEPSYVDTTSGTEVNKTTYSYGQYILIYFLTAWVNALTNGILPSIQTYSCMPYGNLAYHLSATLGSMANPLACLIAMFLPNRSPVVLVLLSLLGTGFGAYNMTTAVMSPCPILHDSAWGMALIVISWIFFIGTLSYVKVMIGVILRSQSHSALVWCGAVVQLGSMIGALVMFPLVNVYGFFKSADLCNTQCLS</sequence>
<keyword evidence="7 10" id="KW-1133">Transmembrane helix</keyword>
<feature type="transmembrane region" description="Helical" evidence="10">
    <location>
        <begin position="321"/>
        <end position="343"/>
    </location>
</feature>
<feature type="chain" id="PRO_5034483535" description="Riboflavin transporter" evidence="12">
    <location>
        <begin position="17"/>
        <end position="457"/>
    </location>
</feature>
<evidence type="ECO:0000256" key="8">
    <source>
        <dbReference type="ARBA" id="ARBA00023136"/>
    </source>
</evidence>
<feature type="compositionally biased region" description="Basic and acidic residues" evidence="11">
    <location>
        <begin position="255"/>
        <end position="266"/>
    </location>
</feature>
<dbReference type="GO" id="GO:0032217">
    <property type="term" value="F:riboflavin transmembrane transporter activity"/>
    <property type="evidence" value="ECO:0007669"/>
    <property type="project" value="UniProtKB-UniRule"/>
</dbReference>
<keyword evidence="14" id="KW-1185">Reference proteome</keyword>
<keyword evidence="5 10" id="KW-1003">Cell membrane</keyword>
<keyword evidence="12" id="KW-0732">Signal</keyword>
<gene>
    <name evidence="13" type="primary">SLC52A3</name>
</gene>
<evidence type="ECO:0000256" key="5">
    <source>
        <dbReference type="ARBA" id="ARBA00022475"/>
    </source>
</evidence>
<feature type="transmembrane region" description="Helical" evidence="10">
    <location>
        <begin position="289"/>
        <end position="309"/>
    </location>
</feature>
<evidence type="ECO:0000256" key="6">
    <source>
        <dbReference type="ARBA" id="ARBA00022692"/>
    </source>
</evidence>
<feature type="transmembrane region" description="Helical" evidence="10">
    <location>
        <begin position="105"/>
        <end position="127"/>
    </location>
</feature>
<comment type="catalytic activity">
    <reaction evidence="1 10">
        <text>riboflavin(in) = riboflavin(out)</text>
        <dbReference type="Rhea" id="RHEA:35015"/>
        <dbReference type="ChEBI" id="CHEBI:57986"/>
    </reaction>
</comment>
<feature type="transmembrane region" description="Helical" evidence="10">
    <location>
        <begin position="416"/>
        <end position="439"/>
    </location>
</feature>
<comment type="function">
    <text evidence="10">Plasma membrane transporter mediating the uptake by cells of the water soluble vitamin B2/riboflavin that plays a key role in biochemical oxidation-reduction reactions of the carbohydrate, lipid, and amino acid metabolism.</text>
</comment>
<dbReference type="PANTHER" id="PTHR12929">
    <property type="entry name" value="SOLUTE CARRIER FAMILY 52"/>
    <property type="match status" value="1"/>
</dbReference>
<evidence type="ECO:0000256" key="1">
    <source>
        <dbReference type="ARBA" id="ARBA00000215"/>
    </source>
</evidence>
<evidence type="ECO:0000256" key="10">
    <source>
        <dbReference type="RuleBase" id="RU368035"/>
    </source>
</evidence>
<evidence type="ECO:0000256" key="7">
    <source>
        <dbReference type="ARBA" id="ARBA00022989"/>
    </source>
</evidence>
<reference evidence="13" key="2">
    <citation type="submission" date="2025-09" db="UniProtKB">
        <authorList>
            <consortium name="Ensembl"/>
        </authorList>
    </citation>
    <scope>IDENTIFICATION</scope>
</reference>
<keyword evidence="8 10" id="KW-0472">Membrane</keyword>
<evidence type="ECO:0000256" key="3">
    <source>
        <dbReference type="ARBA" id="ARBA00006366"/>
    </source>
</evidence>
<dbReference type="Ensembl" id="ENSLLET00000014228.1">
    <property type="protein sequence ID" value="ENSLLEP00000013699.1"/>
    <property type="gene ID" value="ENSLLEG00000008679.1"/>
</dbReference>
<dbReference type="Pfam" id="PF06237">
    <property type="entry name" value="SLC52_ribofla_tr"/>
    <property type="match status" value="1"/>
</dbReference>
<reference evidence="13" key="1">
    <citation type="submission" date="2025-08" db="UniProtKB">
        <authorList>
            <consortium name="Ensembl"/>
        </authorList>
    </citation>
    <scope>IDENTIFICATION</scope>
</reference>
<dbReference type="GeneTree" id="ENSGT00390000003774"/>
<feature type="transmembrane region" description="Helical" evidence="10">
    <location>
        <begin position="40"/>
        <end position="62"/>
    </location>
</feature>